<reference evidence="3" key="1">
    <citation type="journal article" date="2013" name="Nature">
        <title>Draft genome of the wheat A-genome progenitor Triticum urartu.</title>
        <authorList>
            <person name="Ling H.Q."/>
            <person name="Zhao S."/>
            <person name="Liu D."/>
            <person name="Wang J."/>
            <person name="Sun H."/>
            <person name="Zhang C."/>
            <person name="Fan H."/>
            <person name="Li D."/>
            <person name="Dong L."/>
            <person name="Tao Y."/>
            <person name="Gao C."/>
            <person name="Wu H."/>
            <person name="Li Y."/>
            <person name="Cui Y."/>
            <person name="Guo X."/>
            <person name="Zheng S."/>
            <person name="Wang B."/>
            <person name="Yu K."/>
            <person name="Liang Q."/>
            <person name="Yang W."/>
            <person name="Lou X."/>
            <person name="Chen J."/>
            <person name="Feng M."/>
            <person name="Jian J."/>
            <person name="Zhang X."/>
            <person name="Luo G."/>
            <person name="Jiang Y."/>
            <person name="Liu J."/>
            <person name="Wang Z."/>
            <person name="Sha Y."/>
            <person name="Zhang B."/>
            <person name="Wu H."/>
            <person name="Tang D."/>
            <person name="Shen Q."/>
            <person name="Xue P."/>
            <person name="Zou S."/>
            <person name="Wang X."/>
            <person name="Liu X."/>
            <person name="Wang F."/>
            <person name="Yang Y."/>
            <person name="An X."/>
            <person name="Dong Z."/>
            <person name="Zhang K."/>
            <person name="Zhang X."/>
            <person name="Luo M.C."/>
            <person name="Dvorak J."/>
            <person name="Tong Y."/>
            <person name="Wang J."/>
            <person name="Yang H."/>
            <person name="Li Z."/>
            <person name="Wang D."/>
            <person name="Zhang A."/>
            <person name="Wang J."/>
        </authorList>
    </citation>
    <scope>NUCLEOTIDE SEQUENCE</scope>
    <source>
        <strain evidence="3">cv. G1812</strain>
    </source>
</reference>
<protein>
    <submittedName>
        <fullName evidence="2">Uncharacterized protein</fullName>
    </submittedName>
</protein>
<reference evidence="2" key="3">
    <citation type="submission" date="2022-06" db="UniProtKB">
        <authorList>
            <consortium name="EnsemblPlants"/>
        </authorList>
    </citation>
    <scope>IDENTIFICATION</scope>
</reference>
<keyword evidence="3" id="KW-1185">Reference proteome</keyword>
<reference evidence="2" key="2">
    <citation type="submission" date="2018-03" db="EMBL/GenBank/DDBJ databases">
        <title>The Triticum urartu genome reveals the dynamic nature of wheat genome evolution.</title>
        <authorList>
            <person name="Ling H."/>
            <person name="Ma B."/>
            <person name="Shi X."/>
            <person name="Liu H."/>
            <person name="Dong L."/>
            <person name="Sun H."/>
            <person name="Cao Y."/>
            <person name="Gao Q."/>
            <person name="Zheng S."/>
            <person name="Li Y."/>
            <person name="Yu Y."/>
            <person name="Du H."/>
            <person name="Qi M."/>
            <person name="Li Y."/>
            <person name="Yu H."/>
            <person name="Cui Y."/>
            <person name="Wang N."/>
            <person name="Chen C."/>
            <person name="Wu H."/>
            <person name="Zhao Y."/>
            <person name="Zhang J."/>
            <person name="Li Y."/>
            <person name="Zhou W."/>
            <person name="Zhang B."/>
            <person name="Hu W."/>
            <person name="Eijk M."/>
            <person name="Tang J."/>
            <person name="Witsenboer H."/>
            <person name="Zhao S."/>
            <person name="Li Z."/>
            <person name="Zhang A."/>
            <person name="Wang D."/>
            <person name="Liang C."/>
        </authorList>
    </citation>
    <scope>NUCLEOTIDE SEQUENCE [LARGE SCALE GENOMIC DNA]</scope>
    <source>
        <strain evidence="2">cv. G1812</strain>
    </source>
</reference>
<dbReference type="Gramene" id="TuG1812G0300001430.01.T01">
    <property type="protein sequence ID" value="TuG1812G0300001430.01.T01"/>
    <property type="gene ID" value="TuG1812G0300001430.01"/>
</dbReference>
<organism evidence="2 3">
    <name type="scientific">Triticum urartu</name>
    <name type="common">Red wild einkorn</name>
    <name type="synonym">Crithodium urartu</name>
    <dbReference type="NCBI Taxonomy" id="4572"/>
    <lineage>
        <taxon>Eukaryota</taxon>
        <taxon>Viridiplantae</taxon>
        <taxon>Streptophyta</taxon>
        <taxon>Embryophyta</taxon>
        <taxon>Tracheophyta</taxon>
        <taxon>Spermatophyta</taxon>
        <taxon>Magnoliopsida</taxon>
        <taxon>Liliopsida</taxon>
        <taxon>Poales</taxon>
        <taxon>Poaceae</taxon>
        <taxon>BOP clade</taxon>
        <taxon>Pooideae</taxon>
        <taxon>Triticodae</taxon>
        <taxon>Triticeae</taxon>
        <taxon>Triticinae</taxon>
        <taxon>Triticum</taxon>
    </lineage>
</organism>
<evidence type="ECO:0000256" key="1">
    <source>
        <dbReference type="SAM" id="Phobius"/>
    </source>
</evidence>
<dbReference type="Proteomes" id="UP000015106">
    <property type="component" value="Chromosome 3"/>
</dbReference>
<keyword evidence="1" id="KW-1133">Transmembrane helix</keyword>
<name>A0A8R7TSH0_TRIUA</name>
<dbReference type="AlphaFoldDB" id="A0A8R7TSH0"/>
<feature type="transmembrane region" description="Helical" evidence="1">
    <location>
        <begin position="123"/>
        <end position="144"/>
    </location>
</feature>
<keyword evidence="1" id="KW-0812">Transmembrane</keyword>
<proteinExistence type="predicted"/>
<keyword evidence="1" id="KW-0472">Membrane</keyword>
<dbReference type="EnsemblPlants" id="TuG1812G0300001430.01.T01">
    <property type="protein sequence ID" value="TuG1812G0300001430.01.T01"/>
    <property type="gene ID" value="TuG1812G0300001430.01"/>
</dbReference>
<accession>A0A8R7TSH0</accession>
<sequence>MAAALRSAARKICGHAFERPQALLRTAASAAIKEEQRRLLPGGLAMAEAHFPGSPPPNHQVLLIIRARYFSQKGMNGLMKHNASSNLLVMRWLSSERSLKSRSCSLLSVPEDKPPTYFVFSRFICLAMMSLYILTLGRVSILYYKSTMSAVEDE</sequence>
<evidence type="ECO:0000313" key="2">
    <source>
        <dbReference type="EnsemblPlants" id="TuG1812G0300001430.01.T01"/>
    </source>
</evidence>
<evidence type="ECO:0000313" key="3">
    <source>
        <dbReference type="Proteomes" id="UP000015106"/>
    </source>
</evidence>